<sequence>MAPRKPKIFISNVDGFAALPLDVLCEIFSCLHPIDLLHLARTNKAIRAFVLNRSNAMIWKAAFANNALAGGPPGCPSYMSEPAWARVAFDKSCVGCQVVVRDDPSCDPIWWEFGGRMCDTCLNSATRGGISAKLRKLVSKVDWENVLLRVRKDGSFESNPYGRTPSSRSWFYLAAQQDELVAQLSPLGDKERRQLIEQRTQETAAINAHTKRCRQWAREQVVKHLAEVAKQAREKAAKIEAQKKSRLEQLVKRLNDRGWGDEAWMHGGTLLNQIQTPRYPEVEMAKNTTARLASQLDDALIARLTTDKRSAILRERLRTFRDRPSHIVEPPASFQLAIVPRRIDIALIPQIRALVDPSGDLDASASPTAEQLTAALEPIYLLPLLQNWATEALNKVSNHALECLELPPSTPNVLDLAIAVVPCPGKCTHTAQHFRAWRPHPGQSCRAGNRWSNPSPEYFSGWGLSMYRADRDRQVPGHSDPSDEYCTEAEDILLDRPFDPAVYKFATGNVAESLKNIVRAFGLEPETATVRMMNDSSVKWKRVKCVLCEKKETTRKPNSLTRLSVGPHSWQKAIYHCLTAHATDRQPTTWVLCS</sequence>
<feature type="coiled-coil region" evidence="1">
    <location>
        <begin position="222"/>
        <end position="257"/>
    </location>
</feature>
<dbReference type="PROSITE" id="PS50181">
    <property type="entry name" value="FBOX"/>
    <property type="match status" value="1"/>
</dbReference>
<dbReference type="EMBL" id="JACAZE010000001">
    <property type="protein sequence ID" value="KAF7322627.1"/>
    <property type="molecule type" value="Genomic_DNA"/>
</dbReference>
<evidence type="ECO:0000256" key="1">
    <source>
        <dbReference type="SAM" id="Coils"/>
    </source>
</evidence>
<comment type="caution">
    <text evidence="3">The sequence shown here is derived from an EMBL/GenBank/DDBJ whole genome shotgun (WGS) entry which is preliminary data.</text>
</comment>
<dbReference type="Gene3D" id="1.20.1280.50">
    <property type="match status" value="1"/>
</dbReference>
<dbReference type="SUPFAM" id="SSF81383">
    <property type="entry name" value="F-box domain"/>
    <property type="match status" value="1"/>
</dbReference>
<gene>
    <name evidence="3" type="ORF">HMN09_00041200</name>
</gene>
<name>A0A8H6TTM9_MYCCL</name>
<evidence type="ECO:0000259" key="2">
    <source>
        <dbReference type="PROSITE" id="PS50181"/>
    </source>
</evidence>
<accession>A0A8H6TTM9</accession>
<evidence type="ECO:0000313" key="3">
    <source>
        <dbReference type="EMBL" id="KAF7322627.1"/>
    </source>
</evidence>
<dbReference type="Pfam" id="PF12937">
    <property type="entry name" value="F-box-like"/>
    <property type="match status" value="1"/>
</dbReference>
<proteinExistence type="predicted"/>
<organism evidence="3 4">
    <name type="scientific">Mycena chlorophos</name>
    <name type="common">Agaric fungus</name>
    <name type="synonym">Agaricus chlorophos</name>
    <dbReference type="NCBI Taxonomy" id="658473"/>
    <lineage>
        <taxon>Eukaryota</taxon>
        <taxon>Fungi</taxon>
        <taxon>Dikarya</taxon>
        <taxon>Basidiomycota</taxon>
        <taxon>Agaricomycotina</taxon>
        <taxon>Agaricomycetes</taxon>
        <taxon>Agaricomycetidae</taxon>
        <taxon>Agaricales</taxon>
        <taxon>Marasmiineae</taxon>
        <taxon>Mycenaceae</taxon>
        <taxon>Mycena</taxon>
    </lineage>
</organism>
<dbReference type="InterPro" id="IPR001810">
    <property type="entry name" value="F-box_dom"/>
</dbReference>
<dbReference type="InterPro" id="IPR036047">
    <property type="entry name" value="F-box-like_dom_sf"/>
</dbReference>
<protein>
    <recommendedName>
        <fullName evidence="2">F-box domain-containing protein</fullName>
    </recommendedName>
</protein>
<keyword evidence="1" id="KW-0175">Coiled coil</keyword>
<reference evidence="3" key="1">
    <citation type="submission" date="2020-05" db="EMBL/GenBank/DDBJ databases">
        <title>Mycena genomes resolve the evolution of fungal bioluminescence.</title>
        <authorList>
            <person name="Tsai I.J."/>
        </authorList>
    </citation>
    <scope>NUCLEOTIDE SEQUENCE</scope>
    <source>
        <strain evidence="3">110903Hualien_Pintung</strain>
    </source>
</reference>
<dbReference type="AlphaFoldDB" id="A0A8H6TTM9"/>
<dbReference type="Proteomes" id="UP000613580">
    <property type="component" value="Unassembled WGS sequence"/>
</dbReference>
<feature type="domain" description="F-box" evidence="2">
    <location>
        <begin position="13"/>
        <end position="62"/>
    </location>
</feature>
<dbReference type="CDD" id="cd09917">
    <property type="entry name" value="F-box_SF"/>
    <property type="match status" value="1"/>
</dbReference>
<keyword evidence="4" id="KW-1185">Reference proteome</keyword>
<dbReference type="OrthoDB" id="2322499at2759"/>
<evidence type="ECO:0000313" key="4">
    <source>
        <dbReference type="Proteomes" id="UP000613580"/>
    </source>
</evidence>
<dbReference type="SMART" id="SM00256">
    <property type="entry name" value="FBOX"/>
    <property type="match status" value="1"/>
</dbReference>